<accession>A0A9Q3CB59</accession>
<evidence type="ECO:0000313" key="4">
    <source>
        <dbReference type="Proteomes" id="UP000765509"/>
    </source>
</evidence>
<reference evidence="3" key="1">
    <citation type="submission" date="2021-03" db="EMBL/GenBank/DDBJ databases">
        <title>Draft genome sequence of rust myrtle Austropuccinia psidii MF-1, a brazilian biotype.</title>
        <authorList>
            <person name="Quecine M.C."/>
            <person name="Pachon D.M.R."/>
            <person name="Bonatelli M.L."/>
            <person name="Correr F.H."/>
            <person name="Franceschini L.M."/>
            <person name="Leite T.F."/>
            <person name="Margarido G.R.A."/>
            <person name="Almeida C.A."/>
            <person name="Ferrarezi J.A."/>
            <person name="Labate C.A."/>
        </authorList>
    </citation>
    <scope>NUCLEOTIDE SEQUENCE</scope>
    <source>
        <strain evidence="3">MF-1</strain>
    </source>
</reference>
<feature type="domain" description="Integrase catalytic" evidence="2">
    <location>
        <begin position="61"/>
        <end position="231"/>
    </location>
</feature>
<dbReference type="PROSITE" id="PS50994">
    <property type="entry name" value="INTEGRASE"/>
    <property type="match status" value="1"/>
</dbReference>
<keyword evidence="1" id="KW-0694">RNA-binding</keyword>
<comment type="caution">
    <text evidence="3">The sequence shown here is derived from an EMBL/GenBank/DDBJ whole genome shotgun (WGS) entry which is preliminary data.</text>
</comment>
<dbReference type="GO" id="GO:0005634">
    <property type="term" value="C:nucleus"/>
    <property type="evidence" value="ECO:0007669"/>
    <property type="project" value="UniProtKB-ARBA"/>
</dbReference>
<organism evidence="3 4">
    <name type="scientific">Austropuccinia psidii MF-1</name>
    <dbReference type="NCBI Taxonomy" id="1389203"/>
    <lineage>
        <taxon>Eukaryota</taxon>
        <taxon>Fungi</taxon>
        <taxon>Dikarya</taxon>
        <taxon>Basidiomycota</taxon>
        <taxon>Pucciniomycotina</taxon>
        <taxon>Pucciniomycetes</taxon>
        <taxon>Pucciniales</taxon>
        <taxon>Sphaerophragmiaceae</taxon>
        <taxon>Austropuccinia</taxon>
    </lineage>
</organism>
<dbReference type="Gene3D" id="2.40.50.40">
    <property type="match status" value="1"/>
</dbReference>
<evidence type="ECO:0000313" key="3">
    <source>
        <dbReference type="EMBL" id="MBW0481801.1"/>
    </source>
</evidence>
<dbReference type="AlphaFoldDB" id="A0A9Q3CB59"/>
<dbReference type="SUPFAM" id="SSF53098">
    <property type="entry name" value="Ribonuclease H-like"/>
    <property type="match status" value="1"/>
</dbReference>
<dbReference type="PANTHER" id="PTHR37984">
    <property type="entry name" value="PROTEIN CBG26694"/>
    <property type="match status" value="1"/>
</dbReference>
<dbReference type="InterPro" id="IPR036397">
    <property type="entry name" value="RNaseH_sf"/>
</dbReference>
<dbReference type="GO" id="GO:0003723">
    <property type="term" value="F:RNA binding"/>
    <property type="evidence" value="ECO:0007669"/>
    <property type="project" value="UniProtKB-KW"/>
</dbReference>
<dbReference type="GO" id="GO:0015074">
    <property type="term" value="P:DNA integration"/>
    <property type="evidence" value="ECO:0007669"/>
    <property type="project" value="InterPro"/>
</dbReference>
<dbReference type="EMBL" id="AVOT02006526">
    <property type="protein sequence ID" value="MBW0481801.1"/>
    <property type="molecule type" value="Genomic_DNA"/>
</dbReference>
<keyword evidence="4" id="KW-1185">Reference proteome</keyword>
<dbReference type="SUPFAM" id="SSF54160">
    <property type="entry name" value="Chromo domain-like"/>
    <property type="match status" value="1"/>
</dbReference>
<sequence length="404" mass="47238">MAYSITEKNTSALTVIDRDHISLILQECHYFPYMGHMSKDATKERVASTSWWPQWKKQLKEPKFPWETIHTDWVTGLVPGGKKNFNDCLVIVERYSKSVRCLPYHKEDTAMDTALLLLNNIISKCGIPKIIISNRDPKCTSDFWTNLYEMLGTKLEFSKAYHPQTDGLAERMIQKMEDIIKRFCAYGMEYKHHEGSTHDWVTLLPAVQLAYKTIQNSTTGKSPSLVEREWNPLLPVNHLKNNLLTIQRTAKDFHNEWKRACDTAAKCIAEDKEYNKQRYDKTNMQPDLKEGDQVLTEEFSRKHPEFPVSLVKPYFQTGEDRFACRNKTYTPQDIVEVEDSTCLVKKILNARKIRLNGKDQRQYLVRFKNQTADKDKWLTEDAIPDGNLHLRRFRASRRSEQSHQ</sequence>
<dbReference type="Gene3D" id="3.30.420.10">
    <property type="entry name" value="Ribonuclease H-like superfamily/Ribonuclease H"/>
    <property type="match status" value="1"/>
</dbReference>
<dbReference type="InterPro" id="IPR050951">
    <property type="entry name" value="Retrovirus_Pol_polyprotein"/>
</dbReference>
<protein>
    <recommendedName>
        <fullName evidence="2">Integrase catalytic domain-containing protein</fullName>
    </recommendedName>
</protein>
<dbReference type="InterPro" id="IPR012337">
    <property type="entry name" value="RNaseH-like_sf"/>
</dbReference>
<dbReference type="InterPro" id="IPR016197">
    <property type="entry name" value="Chromo-like_dom_sf"/>
</dbReference>
<dbReference type="InterPro" id="IPR001584">
    <property type="entry name" value="Integrase_cat-core"/>
</dbReference>
<dbReference type="PANTHER" id="PTHR37984:SF5">
    <property type="entry name" value="PROTEIN NYNRIN-LIKE"/>
    <property type="match status" value="1"/>
</dbReference>
<name>A0A9Q3CB59_9BASI</name>
<dbReference type="InterPro" id="IPR041588">
    <property type="entry name" value="Integrase_H2C2"/>
</dbReference>
<proteinExistence type="predicted"/>
<dbReference type="Gene3D" id="1.10.340.70">
    <property type="match status" value="1"/>
</dbReference>
<evidence type="ECO:0000256" key="1">
    <source>
        <dbReference type="ARBA" id="ARBA00022884"/>
    </source>
</evidence>
<dbReference type="Proteomes" id="UP000765509">
    <property type="component" value="Unassembled WGS sequence"/>
</dbReference>
<dbReference type="OrthoDB" id="2595244at2759"/>
<gene>
    <name evidence="3" type="ORF">O181_021516</name>
</gene>
<dbReference type="Pfam" id="PF17921">
    <property type="entry name" value="Integrase_H2C2"/>
    <property type="match status" value="1"/>
</dbReference>
<evidence type="ECO:0000259" key="2">
    <source>
        <dbReference type="PROSITE" id="PS50994"/>
    </source>
</evidence>